<dbReference type="STRING" id="112248.SAMN05444392_11841"/>
<reference evidence="1 2" key="1">
    <citation type="submission" date="2016-11" db="EMBL/GenBank/DDBJ databases">
        <authorList>
            <person name="Jaros S."/>
            <person name="Januszkiewicz K."/>
            <person name="Wedrychowicz H."/>
        </authorList>
    </citation>
    <scope>NUCLEOTIDE SEQUENCE [LARGE SCALE GENOMIC DNA]</scope>
    <source>
        <strain evidence="1 2">DSM 44666</strain>
    </source>
</reference>
<protein>
    <recommendedName>
        <fullName evidence="3">Nucleotidyltransferase domain-containing protein</fullName>
    </recommendedName>
</protein>
<accession>A0A1M5B5I3</accession>
<name>A0A1M5B5I3_9BACL</name>
<dbReference type="SUPFAM" id="SSF81301">
    <property type="entry name" value="Nucleotidyltransferase"/>
    <property type="match status" value="1"/>
</dbReference>
<proteinExistence type="predicted"/>
<evidence type="ECO:0008006" key="3">
    <source>
        <dbReference type="Google" id="ProtNLM"/>
    </source>
</evidence>
<dbReference type="InterPro" id="IPR043519">
    <property type="entry name" value="NT_sf"/>
</dbReference>
<dbReference type="EMBL" id="FQVL01000018">
    <property type="protein sequence ID" value="SHF37698.1"/>
    <property type="molecule type" value="Genomic_DNA"/>
</dbReference>
<keyword evidence="2" id="KW-1185">Reference proteome</keyword>
<dbReference type="RefSeq" id="WP_073158056.1">
    <property type="nucleotide sequence ID" value="NZ_FQVL01000018.1"/>
</dbReference>
<evidence type="ECO:0000313" key="2">
    <source>
        <dbReference type="Proteomes" id="UP000184476"/>
    </source>
</evidence>
<dbReference type="Gene3D" id="3.30.460.10">
    <property type="entry name" value="Beta Polymerase, domain 2"/>
    <property type="match status" value="1"/>
</dbReference>
<gene>
    <name evidence="1" type="ORF">SAMN05444392_11841</name>
</gene>
<sequence length="240" mass="27616">MQKEEPKQTATRLVKQRFPHCRVAMLAGSVVRGDATVHSDLDIVIVDDTIPNPYRESLIFKDWMIEFFVHTSKSYVDFFVSDCKRGRPSLPQMCAEGKIIKDDGIATRIKEEANHLLKQGPKSWSIDELNRKRYIITDLLLDLEGSTNRAEDLFIVNSLAAITHEFVLRTNNQWIGGAKWIVRALANYDQELCHEFVQVCEQFYQHGNKQPFITFVDRVLEPYGGRLFDGFSMGKESNED</sequence>
<dbReference type="Proteomes" id="UP000184476">
    <property type="component" value="Unassembled WGS sequence"/>
</dbReference>
<dbReference type="AlphaFoldDB" id="A0A1M5B5I3"/>
<organism evidence="1 2">
    <name type="scientific">Seinonella peptonophila</name>
    <dbReference type="NCBI Taxonomy" id="112248"/>
    <lineage>
        <taxon>Bacteria</taxon>
        <taxon>Bacillati</taxon>
        <taxon>Bacillota</taxon>
        <taxon>Bacilli</taxon>
        <taxon>Bacillales</taxon>
        <taxon>Thermoactinomycetaceae</taxon>
        <taxon>Seinonella</taxon>
    </lineage>
</organism>
<dbReference type="OrthoDB" id="43980at2"/>
<dbReference type="CDD" id="cd05403">
    <property type="entry name" value="NT_KNTase_like"/>
    <property type="match status" value="1"/>
</dbReference>
<evidence type="ECO:0000313" key="1">
    <source>
        <dbReference type="EMBL" id="SHF37698.1"/>
    </source>
</evidence>